<sequence>MAASQIPIPILSSNIDTMETLRRHSGAASCRSSTGIGTMETIKEIRSRKEQVVEATKSSKKSMEKWWNDPENKRKRRVTKYKFYAVDAKVKNSIKKGFKWMKNKCSKIISGF</sequence>
<reference evidence="1 2" key="1">
    <citation type="submission" date="2024-03" db="EMBL/GenBank/DDBJ databases">
        <authorList>
            <person name="Gkanogiannis A."/>
            <person name="Becerra Lopez-Lavalle L."/>
        </authorList>
    </citation>
    <scope>NUCLEOTIDE SEQUENCE [LARGE SCALE GENOMIC DNA]</scope>
</reference>
<dbReference type="InterPro" id="IPR021899">
    <property type="entry name" value="DUF3511"/>
</dbReference>
<evidence type="ECO:0000313" key="2">
    <source>
        <dbReference type="Proteomes" id="UP001642487"/>
    </source>
</evidence>
<keyword evidence="2" id="KW-1185">Reference proteome</keyword>
<dbReference type="PANTHER" id="PTHR33193">
    <property type="entry name" value="DOMAIN PROTEIN, PUTATIVE (DUF3511)-RELATED"/>
    <property type="match status" value="1"/>
</dbReference>
<name>A0ABP0Z8Z1_9ROSI</name>
<dbReference type="EMBL" id="OZ021742">
    <property type="protein sequence ID" value="CAK9328433.1"/>
    <property type="molecule type" value="Genomic_DNA"/>
</dbReference>
<dbReference type="Pfam" id="PF12023">
    <property type="entry name" value="DUF3511"/>
    <property type="match status" value="1"/>
</dbReference>
<proteinExistence type="predicted"/>
<protein>
    <submittedName>
        <fullName evidence="1">Uncharacterized protein</fullName>
    </submittedName>
</protein>
<dbReference type="Proteomes" id="UP001642487">
    <property type="component" value="Chromosome 8"/>
</dbReference>
<gene>
    <name evidence="1" type="ORF">CITCOLO1_LOCUS20850</name>
</gene>
<evidence type="ECO:0000313" key="1">
    <source>
        <dbReference type="EMBL" id="CAK9328433.1"/>
    </source>
</evidence>
<dbReference type="PANTHER" id="PTHR33193:SF68">
    <property type="entry name" value="DUF3511 DOMAIN-CONTAINING PROTEIN"/>
    <property type="match status" value="1"/>
</dbReference>
<organism evidence="1 2">
    <name type="scientific">Citrullus colocynthis</name>
    <name type="common">colocynth</name>
    <dbReference type="NCBI Taxonomy" id="252529"/>
    <lineage>
        <taxon>Eukaryota</taxon>
        <taxon>Viridiplantae</taxon>
        <taxon>Streptophyta</taxon>
        <taxon>Embryophyta</taxon>
        <taxon>Tracheophyta</taxon>
        <taxon>Spermatophyta</taxon>
        <taxon>Magnoliopsida</taxon>
        <taxon>eudicotyledons</taxon>
        <taxon>Gunneridae</taxon>
        <taxon>Pentapetalae</taxon>
        <taxon>rosids</taxon>
        <taxon>fabids</taxon>
        <taxon>Cucurbitales</taxon>
        <taxon>Cucurbitaceae</taxon>
        <taxon>Benincaseae</taxon>
        <taxon>Citrullus</taxon>
    </lineage>
</organism>
<accession>A0ABP0Z8Z1</accession>